<protein>
    <recommendedName>
        <fullName evidence="3">DUF885 domain-containing protein</fullName>
    </recommendedName>
</protein>
<reference evidence="1 2" key="1">
    <citation type="submission" date="2024-02" db="EMBL/GenBank/DDBJ databases">
        <title>Lysobacter Genome Sequencing and Mining.</title>
        <authorList>
            <person name="Bierman J."/>
            <person name="Walker M.C."/>
        </authorList>
    </citation>
    <scope>NUCLEOTIDE SEQUENCE [LARGE SCALE GENOMIC DNA]</scope>
    <source>
        <strain evidence="1 2">PB6250</strain>
    </source>
</reference>
<accession>A0ABU8D7T8</accession>
<evidence type="ECO:0008006" key="3">
    <source>
        <dbReference type="Google" id="ProtNLM"/>
    </source>
</evidence>
<evidence type="ECO:0000313" key="2">
    <source>
        <dbReference type="Proteomes" id="UP001387215"/>
    </source>
</evidence>
<comment type="caution">
    <text evidence="1">The sequence shown here is derived from an EMBL/GenBank/DDBJ whole genome shotgun (WGS) entry which is preliminary data.</text>
</comment>
<dbReference type="Proteomes" id="UP001387215">
    <property type="component" value="Unassembled WGS sequence"/>
</dbReference>
<sequence length="457" mass="50754">MQDLDWPESFHPTTSEAAMALRLLALSLTLLAACSSGQRLAADKPATLDAAAEQYVRLTLSIGEHEPGYVDAYYGPAEWADEAKSVKRPLAELRAAVIDLDRRLHRIDTASLSAMEAKRKAFLSAQLAAARTRLDMLAGAKLSFDDEAEGLFAVRPELKPLSAYDPILAEIDARLAGTGPLWKRFDQRSSRTAIPSARLDGVMRASIDECRRRTVRHIALPHDERFTLEFVTKQTWSGYNWYKGNATSLIQINTDLPVLISRAVDLGCHEGYPGHHVLNMLLEQRLYKGRGWVEFSVYPLYSPQSLLAEGSANYGIELAFPGEDRLAFEAGTLYPLAGLDPATAAQDFELLQMRNKLSGARLTIAKDYLDGRITRDEAVKLTQKYQLLSPERAEQSIDFTGKYRTYVVNYGWGLDLVRRFVSSAGASPTDHWAAMERILSEPTIPSDLMQPSTSATK</sequence>
<evidence type="ECO:0000313" key="1">
    <source>
        <dbReference type="EMBL" id="MEI2456157.1"/>
    </source>
</evidence>
<proteinExistence type="predicted"/>
<dbReference type="RefSeq" id="WP_336132308.1">
    <property type="nucleotide sequence ID" value="NZ_JBANDL010000002.1"/>
</dbReference>
<dbReference type="EMBL" id="JBANDL010000002">
    <property type="protein sequence ID" value="MEI2456157.1"/>
    <property type="molecule type" value="Genomic_DNA"/>
</dbReference>
<organism evidence="1 2">
    <name type="scientific">Lysobacter firmicutimachus</name>
    <dbReference type="NCBI Taxonomy" id="1792846"/>
    <lineage>
        <taxon>Bacteria</taxon>
        <taxon>Pseudomonadati</taxon>
        <taxon>Pseudomonadota</taxon>
        <taxon>Gammaproteobacteria</taxon>
        <taxon>Lysobacterales</taxon>
        <taxon>Lysobacteraceae</taxon>
        <taxon>Lysobacter</taxon>
    </lineage>
</organism>
<keyword evidence="2" id="KW-1185">Reference proteome</keyword>
<name>A0ABU8D7T8_9GAMM</name>
<gene>
    <name evidence="1" type="ORF">V2J18_15950</name>
</gene>